<dbReference type="SUPFAM" id="SSF52172">
    <property type="entry name" value="CheY-like"/>
    <property type="match status" value="1"/>
</dbReference>
<comment type="caution">
    <text evidence="4">The sequence shown here is derived from an EMBL/GenBank/DDBJ whole genome shotgun (WGS) entry which is preliminary data.</text>
</comment>
<dbReference type="InterPro" id="IPR050595">
    <property type="entry name" value="Bact_response_regulator"/>
</dbReference>
<dbReference type="InterPro" id="IPR011006">
    <property type="entry name" value="CheY-like_superfamily"/>
</dbReference>
<evidence type="ECO:0000256" key="2">
    <source>
        <dbReference type="PROSITE-ProRule" id="PRU00169"/>
    </source>
</evidence>
<dbReference type="GO" id="GO:0000160">
    <property type="term" value="P:phosphorelay signal transduction system"/>
    <property type="evidence" value="ECO:0007669"/>
    <property type="project" value="InterPro"/>
</dbReference>
<dbReference type="Proteomes" id="UP000297475">
    <property type="component" value="Unassembled WGS sequence"/>
</dbReference>
<evidence type="ECO:0000259" key="3">
    <source>
        <dbReference type="PROSITE" id="PS50110"/>
    </source>
</evidence>
<gene>
    <name evidence="4" type="ORF">E4656_09685</name>
</gene>
<keyword evidence="1 2" id="KW-0597">Phosphoprotein</keyword>
<dbReference type="AlphaFoldDB" id="A0A4Z0WF87"/>
<evidence type="ECO:0000313" key="5">
    <source>
        <dbReference type="Proteomes" id="UP000297475"/>
    </source>
</evidence>
<protein>
    <submittedName>
        <fullName evidence="4">Response regulator</fullName>
    </submittedName>
</protein>
<dbReference type="PANTHER" id="PTHR44591">
    <property type="entry name" value="STRESS RESPONSE REGULATOR PROTEIN 1"/>
    <property type="match status" value="1"/>
</dbReference>
<dbReference type="EMBL" id="SRMF01000003">
    <property type="protein sequence ID" value="TGG93611.1"/>
    <property type="molecule type" value="Genomic_DNA"/>
</dbReference>
<organism evidence="4 5">
    <name type="scientific">Natronospirillum operosum</name>
    <dbReference type="NCBI Taxonomy" id="2759953"/>
    <lineage>
        <taxon>Bacteria</taxon>
        <taxon>Pseudomonadati</taxon>
        <taxon>Pseudomonadota</taxon>
        <taxon>Gammaproteobacteria</taxon>
        <taxon>Oceanospirillales</taxon>
        <taxon>Natronospirillaceae</taxon>
        <taxon>Natronospirillum</taxon>
    </lineage>
</organism>
<feature type="modified residue" description="4-aspartylphosphate" evidence="2">
    <location>
        <position position="56"/>
    </location>
</feature>
<sequence length="129" mass="14114">MSGLRKILYVEDDVDIQMIARLSLETVGGYDLMLCDSGAEALTQAAGYGPDLLLLDMMLPDMDGPETLSRLRADAQLSSVPAVFLTARTDAWLGPAWRDQGVIGVLRKPFDPMTLPEQVGALWAEWCSQ</sequence>
<dbReference type="Gene3D" id="3.40.50.2300">
    <property type="match status" value="1"/>
</dbReference>
<evidence type="ECO:0000313" key="4">
    <source>
        <dbReference type="EMBL" id="TGG93611.1"/>
    </source>
</evidence>
<name>A0A4Z0WF87_9GAMM</name>
<dbReference type="PROSITE" id="PS50110">
    <property type="entry name" value="RESPONSE_REGULATORY"/>
    <property type="match status" value="1"/>
</dbReference>
<reference evidence="4 5" key="1">
    <citation type="submission" date="2019-04" db="EMBL/GenBank/DDBJ databases">
        <title>Natronospirillum operosus gen. nov., sp. nov., a haloalkaliphilic satellite isolated from decaying biomass of laboratory culture of cyanobacterium Geitlerinema sp. and proposal of Natronospirillaceae fam. nov. and Saccharospirillaceae fam. nov.</title>
        <authorList>
            <person name="Kevbrin V."/>
            <person name="Boltyanskaya Y."/>
            <person name="Koziaeva V."/>
            <person name="Grouzdev D.S."/>
            <person name="Park M."/>
            <person name="Cho J."/>
        </authorList>
    </citation>
    <scope>NUCLEOTIDE SEQUENCE [LARGE SCALE GENOMIC DNA]</scope>
    <source>
        <strain evidence="4 5">G-116</strain>
    </source>
</reference>
<dbReference type="Pfam" id="PF00072">
    <property type="entry name" value="Response_reg"/>
    <property type="match status" value="1"/>
</dbReference>
<dbReference type="PANTHER" id="PTHR44591:SF3">
    <property type="entry name" value="RESPONSE REGULATORY DOMAIN-CONTAINING PROTEIN"/>
    <property type="match status" value="1"/>
</dbReference>
<dbReference type="SMART" id="SM00448">
    <property type="entry name" value="REC"/>
    <property type="match status" value="1"/>
</dbReference>
<proteinExistence type="predicted"/>
<keyword evidence="5" id="KW-1185">Reference proteome</keyword>
<dbReference type="OrthoDB" id="9800897at2"/>
<dbReference type="InterPro" id="IPR001789">
    <property type="entry name" value="Sig_transdc_resp-reg_receiver"/>
</dbReference>
<accession>A0A4Z0WF87</accession>
<evidence type="ECO:0000256" key="1">
    <source>
        <dbReference type="ARBA" id="ARBA00022553"/>
    </source>
</evidence>
<feature type="domain" description="Response regulatory" evidence="3">
    <location>
        <begin position="6"/>
        <end position="123"/>
    </location>
</feature>